<evidence type="ECO:0000313" key="1">
    <source>
        <dbReference type="EMBL" id="CAH2086168.1"/>
    </source>
</evidence>
<protein>
    <submittedName>
        <fullName evidence="1">Uncharacterized protein</fullName>
    </submittedName>
</protein>
<gene>
    <name evidence="1" type="ORF">EEDITHA_LOCUS2576</name>
</gene>
<evidence type="ECO:0000313" key="2">
    <source>
        <dbReference type="Proteomes" id="UP001153954"/>
    </source>
</evidence>
<accession>A0AAU9THN2</accession>
<dbReference type="Proteomes" id="UP001153954">
    <property type="component" value="Unassembled WGS sequence"/>
</dbReference>
<keyword evidence="2" id="KW-1185">Reference proteome</keyword>
<dbReference type="EMBL" id="CAKOGL010000005">
    <property type="protein sequence ID" value="CAH2086168.1"/>
    <property type="molecule type" value="Genomic_DNA"/>
</dbReference>
<dbReference type="PANTHER" id="PTHR45913">
    <property type="entry name" value="EPM2A-INTERACTING PROTEIN 1"/>
    <property type="match status" value="1"/>
</dbReference>
<name>A0AAU9THN2_EUPED</name>
<organism evidence="1 2">
    <name type="scientific">Euphydryas editha</name>
    <name type="common">Edith's checkerspot</name>
    <dbReference type="NCBI Taxonomy" id="104508"/>
    <lineage>
        <taxon>Eukaryota</taxon>
        <taxon>Metazoa</taxon>
        <taxon>Ecdysozoa</taxon>
        <taxon>Arthropoda</taxon>
        <taxon>Hexapoda</taxon>
        <taxon>Insecta</taxon>
        <taxon>Pterygota</taxon>
        <taxon>Neoptera</taxon>
        <taxon>Endopterygota</taxon>
        <taxon>Lepidoptera</taxon>
        <taxon>Glossata</taxon>
        <taxon>Ditrysia</taxon>
        <taxon>Papilionoidea</taxon>
        <taxon>Nymphalidae</taxon>
        <taxon>Nymphalinae</taxon>
        <taxon>Euphydryas</taxon>
    </lineage>
</organism>
<comment type="caution">
    <text evidence="1">The sequence shown here is derived from an EMBL/GenBank/DDBJ whole genome shotgun (WGS) entry which is preliminary data.</text>
</comment>
<reference evidence="1" key="1">
    <citation type="submission" date="2022-03" db="EMBL/GenBank/DDBJ databases">
        <authorList>
            <person name="Tunstrom K."/>
        </authorList>
    </citation>
    <scope>NUCLEOTIDE SEQUENCE</scope>
</reference>
<dbReference type="PANTHER" id="PTHR45913:SF5">
    <property type="entry name" value="GENERAL TRANSCRIPTION FACTOR II-I REPEAT DOMAIN-CONTAINING PROTEIN 2A-LIKE PROTEIN"/>
    <property type="match status" value="1"/>
</dbReference>
<sequence length="138" mass="15834">MGLDLSKLSGITTDGAPSKTEANSGLLILLKQLFQAQNIDTENIMQFHSIIHQEQFLNETQSEYDDLLFYTEVRWLSHRLTLEQFLNLMDEIEIFLEEKKIAVPELKNPDLLCDLGFLVDVMNHLNLLNTTIQCHASN</sequence>
<proteinExistence type="predicted"/>
<dbReference type="AlphaFoldDB" id="A0AAU9THN2"/>